<dbReference type="Gene3D" id="3.40.30.10">
    <property type="entry name" value="Glutaredoxin"/>
    <property type="match status" value="1"/>
</dbReference>
<keyword evidence="1" id="KW-0472">Membrane</keyword>
<feature type="transmembrane region" description="Helical" evidence="1">
    <location>
        <begin position="514"/>
        <end position="533"/>
    </location>
</feature>
<dbReference type="RefSeq" id="WP_054877112.1">
    <property type="nucleotide sequence ID" value="NZ_LKET01000068.1"/>
</dbReference>
<keyword evidence="3" id="KW-1185">Reference proteome</keyword>
<sequence length="534" mass="60972">MLSFKQKTAFFISPLIIFLFTFIIPIGSSLAAQNEKVNITVDYFYMKPCEACKDEEDFIKHFNEILSEELEFVDVDLRLHNTFQMENSKLLNEYYTAYNVTDEAKESANILFIGDAFIPDDKDFNRRLKEEFNKAVDINRKGKGKSVTVNTGAGNQMNRDFFINIDDKFNNSTDSQIIYFYVSPCSSCEEVNAYMQNLNEEYETNVNGTKITSKVLITKLNVGQMVNLQLAQKYFEEYKVPENAQKVPIVFIGDAFLSGENNIKSQLENKIIDGYGLKTKLLNDMGEEKLLETFSGYEASGVLLTGLINGFNPCALSMMLFFISMIAIRGLNVLKLGLAYITGKFIAYFLIGTLFFNIFIKSSSIWFDSIQSIIKIILIIVALIFTILNLRDYFAAKDENYEKIKLQLPVFLRRLNHSWIKKITSIENSGILIFVCFGLGLLISVGEFLCVGQVYLATIIYIMRTSLSFNLKAVMYFIIYGIALIIPLLILTFTVHKGREVFDLSDILRQKMHIIKLVNALFFLAFSIVVLLIF</sequence>
<evidence type="ECO:0000256" key="1">
    <source>
        <dbReference type="SAM" id="Phobius"/>
    </source>
</evidence>
<feature type="transmembrane region" description="Helical" evidence="1">
    <location>
        <begin position="315"/>
        <end position="334"/>
    </location>
</feature>
<evidence type="ECO:0000313" key="2">
    <source>
        <dbReference type="EMBL" id="KPU42399.1"/>
    </source>
</evidence>
<accession>A0A0P8WVV8</accession>
<organism evidence="2 3">
    <name type="scientific">Oxobacter pfennigii</name>
    <dbReference type="NCBI Taxonomy" id="36849"/>
    <lineage>
        <taxon>Bacteria</taxon>
        <taxon>Bacillati</taxon>
        <taxon>Bacillota</taxon>
        <taxon>Clostridia</taxon>
        <taxon>Eubacteriales</taxon>
        <taxon>Clostridiaceae</taxon>
        <taxon>Oxobacter</taxon>
    </lineage>
</organism>
<proteinExistence type="predicted"/>
<dbReference type="Proteomes" id="UP000050326">
    <property type="component" value="Unassembled WGS sequence"/>
</dbReference>
<dbReference type="PATRIC" id="fig|36849.3.peg.4420"/>
<name>A0A0P8WVV8_9CLOT</name>
<feature type="transmembrane region" description="Helical" evidence="1">
    <location>
        <begin position="373"/>
        <end position="390"/>
    </location>
</feature>
<dbReference type="OrthoDB" id="9797355at2"/>
<keyword evidence="1 2" id="KW-0812">Transmembrane</keyword>
<protein>
    <submittedName>
        <fullName evidence="2">Cytochrome C biogenesis protein transmembrane region</fullName>
    </submittedName>
</protein>
<keyword evidence="1" id="KW-1133">Transmembrane helix</keyword>
<comment type="caution">
    <text evidence="2">The sequence shown here is derived from an EMBL/GenBank/DDBJ whole genome shotgun (WGS) entry which is preliminary data.</text>
</comment>
<feature type="transmembrane region" description="Helical" evidence="1">
    <location>
        <begin position="346"/>
        <end position="367"/>
    </location>
</feature>
<feature type="transmembrane region" description="Helical" evidence="1">
    <location>
        <begin position="431"/>
        <end position="462"/>
    </location>
</feature>
<feature type="transmembrane region" description="Helical" evidence="1">
    <location>
        <begin position="474"/>
        <end position="493"/>
    </location>
</feature>
<dbReference type="EMBL" id="LKET01000068">
    <property type="protein sequence ID" value="KPU42399.1"/>
    <property type="molecule type" value="Genomic_DNA"/>
</dbReference>
<evidence type="ECO:0000313" key="3">
    <source>
        <dbReference type="Proteomes" id="UP000050326"/>
    </source>
</evidence>
<dbReference type="STRING" id="36849.OXPF_41840"/>
<dbReference type="AlphaFoldDB" id="A0A0P8WVV8"/>
<reference evidence="2 3" key="1">
    <citation type="submission" date="2015-09" db="EMBL/GenBank/DDBJ databases">
        <title>Genome sequence of Oxobacter pfennigii DSM 3222.</title>
        <authorList>
            <person name="Poehlein A."/>
            <person name="Bengelsdorf F.R."/>
            <person name="Schiel-Bengelsdorf B."/>
            <person name="Duerre P."/>
            <person name="Daniel R."/>
        </authorList>
    </citation>
    <scope>NUCLEOTIDE SEQUENCE [LARGE SCALE GENOMIC DNA]</scope>
    <source>
        <strain evidence="2 3">DSM 3222</strain>
    </source>
</reference>
<gene>
    <name evidence="2" type="ORF">OXPF_41840</name>
</gene>